<organism evidence="2 3">
    <name type="scientific">Cystoisospora suis</name>
    <dbReference type="NCBI Taxonomy" id="483139"/>
    <lineage>
        <taxon>Eukaryota</taxon>
        <taxon>Sar</taxon>
        <taxon>Alveolata</taxon>
        <taxon>Apicomplexa</taxon>
        <taxon>Conoidasida</taxon>
        <taxon>Coccidia</taxon>
        <taxon>Eucoccidiorida</taxon>
        <taxon>Eimeriorina</taxon>
        <taxon>Sarcocystidae</taxon>
        <taxon>Cystoisospora</taxon>
    </lineage>
</organism>
<dbReference type="AlphaFoldDB" id="A0A2C6KWP7"/>
<accession>A0A2C6KWP7</accession>
<dbReference type="EMBL" id="MIGC01002746">
    <property type="protein sequence ID" value="PHJ20472.1"/>
    <property type="molecule type" value="Genomic_DNA"/>
</dbReference>
<sequence length="119" mass="13991">MDFSSFLHFLLHLPLNRRGSLTHTAGGERSFFFFMNEPRRRQVGERKIERKEDSLILPQRTLSLFVCLLVLLLFSLFFLIRVNFPFFGFPSLLGFLPSFLFSFLILLLPLLCRSTSPFR</sequence>
<keyword evidence="1" id="KW-0472">Membrane</keyword>
<dbReference type="VEuPathDB" id="ToxoDB:CSUI_005700"/>
<name>A0A2C6KWP7_9APIC</name>
<dbReference type="GeneID" id="94429081"/>
<gene>
    <name evidence="2" type="ORF">CSUI_005700</name>
</gene>
<evidence type="ECO:0000313" key="3">
    <source>
        <dbReference type="Proteomes" id="UP000221165"/>
    </source>
</evidence>
<dbReference type="Proteomes" id="UP000221165">
    <property type="component" value="Unassembled WGS sequence"/>
</dbReference>
<feature type="transmembrane region" description="Helical" evidence="1">
    <location>
        <begin position="92"/>
        <end position="112"/>
    </location>
</feature>
<keyword evidence="3" id="KW-1185">Reference proteome</keyword>
<evidence type="ECO:0000313" key="2">
    <source>
        <dbReference type="EMBL" id="PHJ20472.1"/>
    </source>
</evidence>
<reference evidence="2 3" key="1">
    <citation type="journal article" date="2017" name="Int. J. Parasitol.">
        <title>The genome of the protozoan parasite Cystoisospora suis and a reverse vaccinology approach to identify vaccine candidates.</title>
        <authorList>
            <person name="Palmieri N."/>
            <person name="Shrestha A."/>
            <person name="Ruttkowski B."/>
            <person name="Beck T."/>
            <person name="Vogl C."/>
            <person name="Tomley F."/>
            <person name="Blake D.P."/>
            <person name="Joachim A."/>
        </authorList>
    </citation>
    <scope>NUCLEOTIDE SEQUENCE [LARGE SCALE GENOMIC DNA]</scope>
    <source>
        <strain evidence="2 3">Wien I</strain>
    </source>
</reference>
<evidence type="ECO:0000256" key="1">
    <source>
        <dbReference type="SAM" id="Phobius"/>
    </source>
</evidence>
<feature type="transmembrane region" description="Helical" evidence="1">
    <location>
        <begin position="61"/>
        <end position="80"/>
    </location>
</feature>
<evidence type="ECO:0008006" key="4">
    <source>
        <dbReference type="Google" id="ProtNLM"/>
    </source>
</evidence>
<keyword evidence="1" id="KW-0812">Transmembrane</keyword>
<comment type="caution">
    <text evidence="2">The sequence shown here is derived from an EMBL/GenBank/DDBJ whole genome shotgun (WGS) entry which is preliminary data.</text>
</comment>
<dbReference type="RefSeq" id="XP_067922160.1">
    <property type="nucleotide sequence ID" value="XM_068065870.1"/>
</dbReference>
<protein>
    <recommendedName>
        <fullName evidence="4">Transmembrane protein</fullName>
    </recommendedName>
</protein>
<proteinExistence type="predicted"/>
<keyword evidence="1" id="KW-1133">Transmembrane helix</keyword>